<dbReference type="OrthoDB" id="5985606at2759"/>
<reference evidence="2" key="1">
    <citation type="submission" date="2022-11" db="UniProtKB">
        <authorList>
            <consortium name="EnsemblMetazoa"/>
        </authorList>
    </citation>
    <scope>IDENTIFICATION</scope>
</reference>
<name>A0A913YPP7_EXADI</name>
<evidence type="ECO:0000256" key="1">
    <source>
        <dbReference type="SAM" id="MobiDB-lite"/>
    </source>
</evidence>
<proteinExistence type="predicted"/>
<dbReference type="EnsemblMetazoa" id="XM_028661323.1">
    <property type="protein sequence ID" value="XP_028517124.1"/>
    <property type="gene ID" value="LOC114575796"/>
</dbReference>
<dbReference type="RefSeq" id="XP_028517124.1">
    <property type="nucleotide sequence ID" value="XM_028661323.1"/>
</dbReference>
<feature type="compositionally biased region" description="Polar residues" evidence="1">
    <location>
        <begin position="8"/>
        <end position="18"/>
    </location>
</feature>
<protein>
    <submittedName>
        <fullName evidence="2">Uncharacterized protein</fullName>
    </submittedName>
</protein>
<evidence type="ECO:0000313" key="2">
    <source>
        <dbReference type="EnsemblMetazoa" id="XP_028517124.1"/>
    </source>
</evidence>
<keyword evidence="3" id="KW-1185">Reference proteome</keyword>
<dbReference type="GeneID" id="114575796"/>
<evidence type="ECO:0000313" key="3">
    <source>
        <dbReference type="Proteomes" id="UP000887567"/>
    </source>
</evidence>
<accession>A0A913YPP7</accession>
<organism evidence="2 3">
    <name type="scientific">Exaiptasia diaphana</name>
    <name type="common">Tropical sea anemone</name>
    <name type="synonym">Aiptasia pulchella</name>
    <dbReference type="NCBI Taxonomy" id="2652724"/>
    <lineage>
        <taxon>Eukaryota</taxon>
        <taxon>Metazoa</taxon>
        <taxon>Cnidaria</taxon>
        <taxon>Anthozoa</taxon>
        <taxon>Hexacorallia</taxon>
        <taxon>Actiniaria</taxon>
        <taxon>Aiptasiidae</taxon>
        <taxon>Exaiptasia</taxon>
    </lineage>
</organism>
<feature type="compositionally biased region" description="Polar residues" evidence="1">
    <location>
        <begin position="25"/>
        <end position="54"/>
    </location>
</feature>
<dbReference type="KEGG" id="epa:114575796"/>
<dbReference type="AlphaFoldDB" id="A0A913YPP7"/>
<sequence length="180" mass="19767">MWRPRSLASDQQDASSTPKVLRQCEANTESSRTPVGNPVTNQTTNPTSKPATTVENKAMATKPLPNNDNECPAFGTTCQLCGRQNHFATVCKIKNKPLQLRPPIPDGKGRQTEGAIFDNLCSVTSGNHTVYGIVLDHHLYNNMNDCWIRRASKPQPHISLNATIHPQDYAALGYKPVTST</sequence>
<feature type="region of interest" description="Disordered" evidence="1">
    <location>
        <begin position="1"/>
        <end position="54"/>
    </location>
</feature>
<dbReference type="Proteomes" id="UP000887567">
    <property type="component" value="Unplaced"/>
</dbReference>